<feature type="domain" description="Response regulatory" evidence="3">
    <location>
        <begin position="6"/>
        <end position="122"/>
    </location>
</feature>
<dbReference type="EMBL" id="BMXR01000004">
    <property type="protein sequence ID" value="GGX50733.1"/>
    <property type="molecule type" value="Genomic_DNA"/>
</dbReference>
<comment type="caution">
    <text evidence="4">The sequence shown here is derived from an EMBL/GenBank/DDBJ whole genome shotgun (WGS) entry which is preliminary data.</text>
</comment>
<dbReference type="Gene3D" id="3.30.565.10">
    <property type="entry name" value="Histidine kinase-like ATPase, C-terminal domain"/>
    <property type="match status" value="1"/>
</dbReference>
<dbReference type="Gene3D" id="3.40.50.2300">
    <property type="match status" value="1"/>
</dbReference>
<dbReference type="Pfam" id="PF13581">
    <property type="entry name" value="HATPase_c_2"/>
    <property type="match status" value="1"/>
</dbReference>
<evidence type="ECO:0000256" key="1">
    <source>
        <dbReference type="ARBA" id="ARBA00022801"/>
    </source>
</evidence>
<dbReference type="InterPro" id="IPR052016">
    <property type="entry name" value="Bact_Sigma-Reg"/>
</dbReference>
<keyword evidence="2" id="KW-0597">Phosphoprotein</keyword>
<dbReference type="Pfam" id="PF07228">
    <property type="entry name" value="SpoIIE"/>
    <property type="match status" value="1"/>
</dbReference>
<dbReference type="RefSeq" id="WP_229805295.1">
    <property type="nucleotide sequence ID" value="NZ_BMXR01000004.1"/>
</dbReference>
<dbReference type="InterPro" id="IPR003594">
    <property type="entry name" value="HATPase_dom"/>
</dbReference>
<evidence type="ECO:0000313" key="4">
    <source>
        <dbReference type="EMBL" id="GGX50733.1"/>
    </source>
</evidence>
<keyword evidence="5" id="KW-1185">Reference proteome</keyword>
<feature type="modified residue" description="4-aspartylphosphate" evidence="2">
    <location>
        <position position="55"/>
    </location>
</feature>
<keyword evidence="1" id="KW-0378">Hydrolase</keyword>
<dbReference type="SUPFAM" id="SSF55874">
    <property type="entry name" value="ATPase domain of HSP90 chaperone/DNA topoisomerase II/histidine kinase"/>
    <property type="match status" value="1"/>
</dbReference>
<dbReference type="GO" id="GO:0000160">
    <property type="term" value="P:phosphorelay signal transduction system"/>
    <property type="evidence" value="ECO:0007669"/>
    <property type="project" value="InterPro"/>
</dbReference>
<dbReference type="GO" id="GO:0016791">
    <property type="term" value="F:phosphatase activity"/>
    <property type="evidence" value="ECO:0007669"/>
    <property type="project" value="TreeGrafter"/>
</dbReference>
<dbReference type="InterPro" id="IPR001789">
    <property type="entry name" value="Sig_transdc_resp-reg_receiver"/>
</dbReference>
<dbReference type="InterPro" id="IPR036457">
    <property type="entry name" value="PPM-type-like_dom_sf"/>
</dbReference>
<reference evidence="4" key="2">
    <citation type="submission" date="2020-09" db="EMBL/GenBank/DDBJ databases">
        <authorList>
            <person name="Sun Q."/>
            <person name="Kim S."/>
        </authorList>
    </citation>
    <scope>NUCLEOTIDE SEQUENCE</scope>
    <source>
        <strain evidence="4">KCTC 22169</strain>
    </source>
</reference>
<dbReference type="AlphaFoldDB" id="A0A918N9H3"/>
<protein>
    <submittedName>
        <fullName evidence="4">Fused response regulator/phosphatase</fullName>
    </submittedName>
</protein>
<dbReference type="Pfam" id="PF00072">
    <property type="entry name" value="Response_reg"/>
    <property type="match status" value="1"/>
</dbReference>
<dbReference type="InterPro" id="IPR036890">
    <property type="entry name" value="HATPase_C_sf"/>
</dbReference>
<dbReference type="InterPro" id="IPR011006">
    <property type="entry name" value="CheY-like_superfamily"/>
</dbReference>
<reference evidence="4" key="1">
    <citation type="journal article" date="2014" name="Int. J. Syst. Evol. Microbiol.">
        <title>Complete genome sequence of Corynebacterium casei LMG S-19264T (=DSM 44701T), isolated from a smear-ripened cheese.</title>
        <authorList>
            <consortium name="US DOE Joint Genome Institute (JGI-PGF)"/>
            <person name="Walter F."/>
            <person name="Albersmeier A."/>
            <person name="Kalinowski J."/>
            <person name="Ruckert C."/>
        </authorList>
    </citation>
    <scope>NUCLEOTIDE SEQUENCE</scope>
    <source>
        <strain evidence="4">KCTC 22169</strain>
    </source>
</reference>
<dbReference type="PANTHER" id="PTHR43156">
    <property type="entry name" value="STAGE II SPORULATION PROTEIN E-RELATED"/>
    <property type="match status" value="1"/>
</dbReference>
<dbReference type="SUPFAM" id="SSF52172">
    <property type="entry name" value="CheY-like"/>
    <property type="match status" value="1"/>
</dbReference>
<dbReference type="SMART" id="SM00448">
    <property type="entry name" value="REC"/>
    <property type="match status" value="1"/>
</dbReference>
<dbReference type="Proteomes" id="UP000626148">
    <property type="component" value="Unassembled WGS sequence"/>
</dbReference>
<name>A0A918N9H3_9GAMM</name>
<sequence length="561" mass="62397">MAEPLKILVADDNETDRMILRAIVQQEGHRVIEAANGREAVERFLADSPDIILMDALMPVMDGLQASREIKERAGGDLVPIIFLTSLQDAQSLAECLDSGGDDFMSKPYNRVILKAKIKAFSRMRLMHAQLQEHNRQMLLEQQVAKTVFDNVAHSGCLNLDNIRHSLSPLAVFNGDTVLAERKPDGGMLLFLGDFTGHGLPAAIGAMPLAEIFYGMTSKGFSMEEVLREINSRLRKILPVGVFCCGAMVELNFYDKTARIWVGGVPDVYLVRHRTGDLVKIPSTSLPLGVLDPHEFDPTASDHNMDVGDRVFLWSDGIIESHNPMGEMFGEARLEQLFEETDNPDDLFDDILSAVDAFIGKGNRDDDITLCTAKMVHIDDIGMPTFDTSKGTVGGPMDWEMSLELRDQSLKAFNPLPLVLNILMEVEGLRGLSGQLYTLLAELFNNALDHGILRLDSQLKTNAQGFAAYYLERERRLNDLDDGRISLHIRHRPVGKGGELSLRISDSGPGFDHQRMVSGIDENGESYSGRGITLVHQLCDRFEYRDRGNTVEATVCWPKQN</sequence>
<accession>A0A918N9H3</accession>
<gene>
    <name evidence="4" type="ORF">GCM10007392_17380</name>
</gene>
<evidence type="ECO:0000259" key="3">
    <source>
        <dbReference type="PROSITE" id="PS50110"/>
    </source>
</evidence>
<evidence type="ECO:0000313" key="5">
    <source>
        <dbReference type="Proteomes" id="UP000626148"/>
    </source>
</evidence>
<dbReference type="SUPFAM" id="SSF81606">
    <property type="entry name" value="PP2C-like"/>
    <property type="match status" value="1"/>
</dbReference>
<dbReference type="PROSITE" id="PS50110">
    <property type="entry name" value="RESPONSE_REGULATORY"/>
    <property type="match status" value="1"/>
</dbReference>
<dbReference type="Gene3D" id="3.60.40.10">
    <property type="entry name" value="PPM-type phosphatase domain"/>
    <property type="match status" value="1"/>
</dbReference>
<proteinExistence type="predicted"/>
<dbReference type="SMART" id="SM00331">
    <property type="entry name" value="PP2C_SIG"/>
    <property type="match status" value="1"/>
</dbReference>
<organism evidence="4 5">
    <name type="scientific">Saccharospirillum salsuginis</name>
    <dbReference type="NCBI Taxonomy" id="418750"/>
    <lineage>
        <taxon>Bacteria</taxon>
        <taxon>Pseudomonadati</taxon>
        <taxon>Pseudomonadota</taxon>
        <taxon>Gammaproteobacteria</taxon>
        <taxon>Oceanospirillales</taxon>
        <taxon>Saccharospirillaceae</taxon>
        <taxon>Saccharospirillum</taxon>
    </lineage>
</organism>
<dbReference type="PANTHER" id="PTHR43156:SF2">
    <property type="entry name" value="STAGE II SPORULATION PROTEIN E"/>
    <property type="match status" value="1"/>
</dbReference>
<dbReference type="InterPro" id="IPR001932">
    <property type="entry name" value="PPM-type_phosphatase-like_dom"/>
</dbReference>
<dbReference type="CDD" id="cd16936">
    <property type="entry name" value="HATPase_RsbW-like"/>
    <property type="match status" value="1"/>
</dbReference>
<evidence type="ECO:0000256" key="2">
    <source>
        <dbReference type="PROSITE-ProRule" id="PRU00169"/>
    </source>
</evidence>